<sequence length="361" mass="39941">MFMERRKRLAQWIADQAIAGVIVTNPRHIYYLSGFLIDPHERFVCLALSADGQATVVVPALEAEKAGGFFKDTEMFCYKDGDTDIIPGYLQHWNGRGIALEFDTLTVQRCQTLQGFWPDSRFVDVSAAFSKLRLYKDEAEIALLEEACQTADYAVEIARKSIAAGVSELDVIAEIEYQLKKRGVSGMSFATMVLGGEQAANPHGVPSKRAFRTGELVIVDLGTIHAGYCSDITRTFAVGDISADLQKQYEVVYRAQAKGLETVQAGLPLRNVDIATRNVIAEEGYGPYFVHRTGHGLGMEIHEPPYVHEKAEEQIENGMAFTIEPGVYIPKIAGVRIEDTVVVQAGKGRALTRYPKELLYV</sequence>
<reference evidence="9" key="1">
    <citation type="submission" date="2021-12" db="EMBL/GenBank/DDBJ databases">
        <title>Alicyclobacillaceae gen. nov., sp. nov., isolated from chalcocite enrichment system.</title>
        <authorList>
            <person name="Jiang Z."/>
        </authorList>
    </citation>
    <scope>NUCLEOTIDE SEQUENCE</scope>
    <source>
        <strain evidence="9">MYW30-H2</strain>
    </source>
</reference>
<dbReference type="EMBL" id="CP089291">
    <property type="protein sequence ID" value="UOF89924.1"/>
    <property type="molecule type" value="Genomic_DNA"/>
</dbReference>
<dbReference type="PANTHER" id="PTHR46112:SF10">
    <property type="entry name" value="DIPEPTIDASE YKVY-RELATED"/>
    <property type="match status" value="1"/>
</dbReference>
<dbReference type="Pfam" id="PF01321">
    <property type="entry name" value="Creatinase_N"/>
    <property type="match status" value="1"/>
</dbReference>
<dbReference type="InterPro" id="IPR000994">
    <property type="entry name" value="Pept_M24"/>
</dbReference>
<protein>
    <submittedName>
        <fullName evidence="9">Xaa-Pro peptidase family protein</fullName>
    </submittedName>
</protein>
<dbReference type="InterPro" id="IPR036005">
    <property type="entry name" value="Creatinase/aminopeptidase-like"/>
</dbReference>
<keyword evidence="5" id="KW-0464">Manganese</keyword>
<keyword evidence="3 6" id="KW-0479">Metal-binding</keyword>
<accession>A0ABY4CI06</accession>
<dbReference type="PANTHER" id="PTHR46112">
    <property type="entry name" value="AMINOPEPTIDASE"/>
    <property type="match status" value="1"/>
</dbReference>
<dbReference type="Proteomes" id="UP000830167">
    <property type="component" value="Chromosome"/>
</dbReference>
<dbReference type="Gene3D" id="3.90.230.10">
    <property type="entry name" value="Creatinase/methionine aminopeptidase superfamily"/>
    <property type="match status" value="1"/>
</dbReference>
<feature type="domain" description="Peptidase M24" evidence="7">
    <location>
        <begin position="143"/>
        <end position="344"/>
    </location>
</feature>
<dbReference type="Gene3D" id="3.40.350.10">
    <property type="entry name" value="Creatinase/prolidase N-terminal domain"/>
    <property type="match status" value="1"/>
</dbReference>
<evidence type="ECO:0000256" key="6">
    <source>
        <dbReference type="RuleBase" id="RU000590"/>
    </source>
</evidence>
<dbReference type="SUPFAM" id="SSF55920">
    <property type="entry name" value="Creatinase/aminopeptidase"/>
    <property type="match status" value="1"/>
</dbReference>
<dbReference type="SUPFAM" id="SSF53092">
    <property type="entry name" value="Creatinase/prolidase N-terminal domain"/>
    <property type="match status" value="1"/>
</dbReference>
<evidence type="ECO:0000259" key="7">
    <source>
        <dbReference type="Pfam" id="PF00557"/>
    </source>
</evidence>
<keyword evidence="4" id="KW-0378">Hydrolase</keyword>
<dbReference type="InterPro" id="IPR000587">
    <property type="entry name" value="Creatinase_N"/>
</dbReference>
<name>A0ABY4CI06_9BACL</name>
<evidence type="ECO:0000259" key="8">
    <source>
        <dbReference type="Pfam" id="PF01321"/>
    </source>
</evidence>
<proteinExistence type="inferred from homology"/>
<organism evidence="9 10">
    <name type="scientific">Fodinisporobacter ferrooxydans</name>
    <dbReference type="NCBI Taxonomy" id="2901836"/>
    <lineage>
        <taxon>Bacteria</taxon>
        <taxon>Bacillati</taxon>
        <taxon>Bacillota</taxon>
        <taxon>Bacilli</taxon>
        <taxon>Bacillales</taxon>
        <taxon>Alicyclobacillaceae</taxon>
        <taxon>Fodinisporobacter</taxon>
    </lineage>
</organism>
<comment type="cofactor">
    <cofactor evidence="1">
        <name>Mn(2+)</name>
        <dbReference type="ChEBI" id="CHEBI:29035"/>
    </cofactor>
</comment>
<dbReference type="CDD" id="cd01092">
    <property type="entry name" value="APP-like"/>
    <property type="match status" value="1"/>
</dbReference>
<keyword evidence="10" id="KW-1185">Reference proteome</keyword>
<evidence type="ECO:0000313" key="9">
    <source>
        <dbReference type="EMBL" id="UOF89924.1"/>
    </source>
</evidence>
<evidence type="ECO:0000256" key="4">
    <source>
        <dbReference type="ARBA" id="ARBA00022801"/>
    </source>
</evidence>
<evidence type="ECO:0000256" key="3">
    <source>
        <dbReference type="ARBA" id="ARBA00022723"/>
    </source>
</evidence>
<dbReference type="InterPro" id="IPR050659">
    <property type="entry name" value="Peptidase_M24B"/>
</dbReference>
<dbReference type="Pfam" id="PF00557">
    <property type="entry name" value="Peptidase_M24"/>
    <property type="match status" value="1"/>
</dbReference>
<gene>
    <name evidence="9" type="ORF">LSG31_18960</name>
</gene>
<evidence type="ECO:0000313" key="10">
    <source>
        <dbReference type="Proteomes" id="UP000830167"/>
    </source>
</evidence>
<comment type="similarity">
    <text evidence="2 6">Belongs to the peptidase M24B family.</text>
</comment>
<evidence type="ECO:0000256" key="5">
    <source>
        <dbReference type="ARBA" id="ARBA00023211"/>
    </source>
</evidence>
<dbReference type="RefSeq" id="WP_347436620.1">
    <property type="nucleotide sequence ID" value="NZ_CP089291.1"/>
</dbReference>
<feature type="domain" description="Creatinase N-terminal" evidence="8">
    <location>
        <begin position="5"/>
        <end position="134"/>
    </location>
</feature>
<evidence type="ECO:0000256" key="1">
    <source>
        <dbReference type="ARBA" id="ARBA00001936"/>
    </source>
</evidence>
<dbReference type="InterPro" id="IPR001131">
    <property type="entry name" value="Peptidase_M24B_aminopep-P_CS"/>
</dbReference>
<dbReference type="PROSITE" id="PS00491">
    <property type="entry name" value="PROLINE_PEPTIDASE"/>
    <property type="match status" value="1"/>
</dbReference>
<evidence type="ECO:0000256" key="2">
    <source>
        <dbReference type="ARBA" id="ARBA00008766"/>
    </source>
</evidence>
<dbReference type="InterPro" id="IPR029149">
    <property type="entry name" value="Creatin/AminoP/Spt16_N"/>
</dbReference>